<accession>A0A4V2K6W0</accession>
<feature type="transmembrane region" description="Helical" evidence="1">
    <location>
        <begin position="55"/>
        <end position="76"/>
    </location>
</feature>
<evidence type="ECO:0000259" key="2">
    <source>
        <dbReference type="Pfam" id="PF20152"/>
    </source>
</evidence>
<dbReference type="PANTHER" id="PTHR40465:SF1">
    <property type="entry name" value="DUF6534 DOMAIN-CONTAINING PROTEIN"/>
    <property type="match status" value="1"/>
</dbReference>
<feature type="domain" description="DUF6534" evidence="2">
    <location>
        <begin position="174"/>
        <end position="262"/>
    </location>
</feature>
<dbReference type="InterPro" id="IPR045339">
    <property type="entry name" value="DUF6534"/>
</dbReference>
<sequence length="328" mass="36717">MDFVARADVDDSSSDTVLLIIFTGTWLSLLLTGQSAQEAYTYFCRYPKDGYDMKCLIAALCFFTALHGGFVIRVNYACMYHLRLSPHVGSAISELWEFWLIGITACITLLVSHLFFARRVYKLEYRPLLFVIIVGAMLLGGLVFTILSTLYAATQGTSWNMRTEINLLVVLGISFMLDIFITIRLVVYLRSSRTGFKNTDNIINKLVSFSVNTGLLTGILTLIPIILMATAVGNDWAWYPVLTTLAPVHTSVVLAAVNSRRSLVDRGSEGIELRSFDLDVSPRPQLNSTIQWMEVRAVEHSCDCHLSPNIPHVSKHTRANEPFHLVLC</sequence>
<dbReference type="Proteomes" id="UP000292082">
    <property type="component" value="Unassembled WGS sequence"/>
</dbReference>
<organism evidence="3 4">
    <name type="scientific">Dichomitus squalens</name>
    <dbReference type="NCBI Taxonomy" id="114155"/>
    <lineage>
        <taxon>Eukaryota</taxon>
        <taxon>Fungi</taxon>
        <taxon>Dikarya</taxon>
        <taxon>Basidiomycota</taxon>
        <taxon>Agaricomycotina</taxon>
        <taxon>Agaricomycetes</taxon>
        <taxon>Polyporales</taxon>
        <taxon>Polyporaceae</taxon>
        <taxon>Dichomitus</taxon>
    </lineage>
</organism>
<feature type="transmembrane region" description="Helical" evidence="1">
    <location>
        <begin position="128"/>
        <end position="153"/>
    </location>
</feature>
<feature type="transmembrane region" description="Helical" evidence="1">
    <location>
        <begin position="96"/>
        <end position="116"/>
    </location>
</feature>
<dbReference type="AlphaFoldDB" id="A0A4V2K6W0"/>
<feature type="transmembrane region" description="Helical" evidence="1">
    <location>
        <begin position="165"/>
        <end position="189"/>
    </location>
</feature>
<keyword evidence="1" id="KW-1133">Transmembrane helix</keyword>
<keyword evidence="1" id="KW-0812">Transmembrane</keyword>
<dbReference type="STRING" id="114155.A0A4V2K6W0"/>
<evidence type="ECO:0000313" key="3">
    <source>
        <dbReference type="EMBL" id="TBU53773.1"/>
    </source>
</evidence>
<keyword evidence="4" id="KW-1185">Reference proteome</keyword>
<reference evidence="3 4" key="1">
    <citation type="submission" date="2019-01" db="EMBL/GenBank/DDBJ databases">
        <title>Draft genome sequences of three monokaryotic isolates of the white-rot basidiomycete fungus Dichomitus squalens.</title>
        <authorList>
            <consortium name="DOE Joint Genome Institute"/>
            <person name="Lopez S.C."/>
            <person name="Andreopoulos B."/>
            <person name="Pangilinan J."/>
            <person name="Lipzen A."/>
            <person name="Riley R."/>
            <person name="Ahrendt S."/>
            <person name="Ng V."/>
            <person name="Barry K."/>
            <person name="Daum C."/>
            <person name="Grigoriev I.V."/>
            <person name="Hilden K.S."/>
            <person name="Makela M.R."/>
            <person name="de Vries R.P."/>
        </authorList>
    </citation>
    <scope>NUCLEOTIDE SEQUENCE [LARGE SCALE GENOMIC DNA]</scope>
    <source>
        <strain evidence="3 4">CBS 464.89</strain>
    </source>
</reference>
<dbReference type="EMBL" id="ML145205">
    <property type="protein sequence ID" value="TBU53773.1"/>
    <property type="molecule type" value="Genomic_DNA"/>
</dbReference>
<keyword evidence="1" id="KW-0472">Membrane</keyword>
<dbReference type="Pfam" id="PF20152">
    <property type="entry name" value="DUF6534"/>
    <property type="match status" value="1"/>
</dbReference>
<protein>
    <recommendedName>
        <fullName evidence="2">DUF6534 domain-containing protein</fullName>
    </recommendedName>
</protein>
<evidence type="ECO:0000256" key="1">
    <source>
        <dbReference type="SAM" id="Phobius"/>
    </source>
</evidence>
<dbReference type="PANTHER" id="PTHR40465">
    <property type="entry name" value="CHROMOSOME 1, WHOLE GENOME SHOTGUN SEQUENCE"/>
    <property type="match status" value="1"/>
</dbReference>
<feature type="transmembrane region" description="Helical" evidence="1">
    <location>
        <begin position="209"/>
        <end position="231"/>
    </location>
</feature>
<proteinExistence type="predicted"/>
<gene>
    <name evidence="3" type="ORF">BD310DRAFT_130372</name>
</gene>
<feature type="transmembrane region" description="Helical" evidence="1">
    <location>
        <begin position="16"/>
        <end position="34"/>
    </location>
</feature>
<evidence type="ECO:0000313" key="4">
    <source>
        <dbReference type="Proteomes" id="UP000292082"/>
    </source>
</evidence>
<feature type="transmembrane region" description="Helical" evidence="1">
    <location>
        <begin position="237"/>
        <end position="257"/>
    </location>
</feature>
<name>A0A4V2K6W0_9APHY</name>